<keyword evidence="2" id="KW-0131">Cell cycle</keyword>
<dbReference type="GO" id="GO:0071163">
    <property type="term" value="P:DNA replication preinitiation complex assembly"/>
    <property type="evidence" value="ECO:0007669"/>
    <property type="project" value="InterPro"/>
</dbReference>
<dbReference type="InterPro" id="IPR045173">
    <property type="entry name" value="Cdt1"/>
</dbReference>
<dbReference type="GO" id="GO:0000278">
    <property type="term" value="P:mitotic cell cycle"/>
    <property type="evidence" value="ECO:0007669"/>
    <property type="project" value="TreeGrafter"/>
</dbReference>
<evidence type="ECO:0000256" key="2">
    <source>
        <dbReference type="ARBA" id="ARBA00023306"/>
    </source>
</evidence>
<name>A0AAU9JTI4_9CILI</name>
<sequence length="433" mass="49857">MSEVLAIQIESSRKRKKPNLCTGSKKARKIAPKLNDDNLIETLNSLMQKSELADQAPKIPKPISTQIPALSEGTANLLKSLQITSHKPAVRPTEEILNSKPMKELYGHLLEPQLPLHYKKVLTMFERTDYTMNYAKHRKAVTSFENIKKGIEEVYHSNYDIEILQKILFIDSSLYKVFWAKDLAKEYKLFLEFPAELEKEKGQITNEKLEERKKIVRKKLLDLVKSYHLDFLQSANEVWESESSWHPNFDISKVSDVPLFKLPEKPIDNSESSISDFLKKQFEINEKNRKIDTGPEIVDANDVIPGLTPELTAKIRMKEKLLKERLKNLQPTQNISLHAKVERMTTLCEMLKAIYLSQKTPSIFYSCLVKKIKGTGKISTDSMIIEKDLNDAIELFPSWLKLIDTSVGKVVRMNRQLEMPLTTIKKEVNAKFN</sequence>
<dbReference type="GO" id="GO:0005634">
    <property type="term" value="C:nucleus"/>
    <property type="evidence" value="ECO:0007669"/>
    <property type="project" value="TreeGrafter"/>
</dbReference>
<dbReference type="AlphaFoldDB" id="A0AAU9JTI4"/>
<evidence type="ECO:0000313" key="5">
    <source>
        <dbReference type="Proteomes" id="UP001162131"/>
    </source>
</evidence>
<feature type="domain" description="CDT1 Geminin-binding" evidence="3">
    <location>
        <begin position="114"/>
        <end position="264"/>
    </location>
</feature>
<dbReference type="Pfam" id="PF08839">
    <property type="entry name" value="CDT1"/>
    <property type="match status" value="1"/>
</dbReference>
<dbReference type="Proteomes" id="UP001162131">
    <property type="component" value="Unassembled WGS sequence"/>
</dbReference>
<evidence type="ECO:0000259" key="3">
    <source>
        <dbReference type="SMART" id="SM01075"/>
    </source>
</evidence>
<protein>
    <recommendedName>
        <fullName evidence="3">CDT1 Geminin-binding domain-containing protein</fullName>
    </recommendedName>
</protein>
<accession>A0AAU9JTI4</accession>
<dbReference type="PANTHER" id="PTHR28637:SF1">
    <property type="entry name" value="DNA REPLICATION FACTOR CDT1"/>
    <property type="match status" value="1"/>
</dbReference>
<dbReference type="GO" id="GO:0003677">
    <property type="term" value="F:DNA binding"/>
    <property type="evidence" value="ECO:0007669"/>
    <property type="project" value="InterPro"/>
</dbReference>
<organism evidence="4 5">
    <name type="scientific">Blepharisma stoltei</name>
    <dbReference type="NCBI Taxonomy" id="1481888"/>
    <lineage>
        <taxon>Eukaryota</taxon>
        <taxon>Sar</taxon>
        <taxon>Alveolata</taxon>
        <taxon>Ciliophora</taxon>
        <taxon>Postciliodesmatophora</taxon>
        <taxon>Heterotrichea</taxon>
        <taxon>Heterotrichida</taxon>
        <taxon>Blepharismidae</taxon>
        <taxon>Blepharisma</taxon>
    </lineage>
</organism>
<dbReference type="InterPro" id="IPR032054">
    <property type="entry name" value="Cdt1_C"/>
</dbReference>
<comment type="similarity">
    <text evidence="1">Belongs to the Cdt1 family.</text>
</comment>
<dbReference type="GO" id="GO:0070182">
    <property type="term" value="F:DNA polymerase binding"/>
    <property type="evidence" value="ECO:0007669"/>
    <property type="project" value="TreeGrafter"/>
</dbReference>
<dbReference type="GO" id="GO:0000076">
    <property type="term" value="P:DNA replication checkpoint signaling"/>
    <property type="evidence" value="ECO:0007669"/>
    <property type="project" value="TreeGrafter"/>
</dbReference>
<dbReference type="Gene3D" id="1.10.10.1420">
    <property type="entry name" value="DNA replication factor Cdt1, C-terminal WH domain"/>
    <property type="match status" value="1"/>
</dbReference>
<reference evidence="4" key="1">
    <citation type="submission" date="2021-09" db="EMBL/GenBank/DDBJ databases">
        <authorList>
            <consortium name="AG Swart"/>
            <person name="Singh M."/>
            <person name="Singh A."/>
            <person name="Seah K."/>
            <person name="Emmerich C."/>
        </authorList>
    </citation>
    <scope>NUCLEOTIDE SEQUENCE</scope>
    <source>
        <strain evidence="4">ATCC30299</strain>
    </source>
</reference>
<dbReference type="PANTHER" id="PTHR28637">
    <property type="entry name" value="DNA REPLICATION FACTOR CDT1"/>
    <property type="match status" value="1"/>
</dbReference>
<dbReference type="EMBL" id="CAJZBQ010000046">
    <property type="protein sequence ID" value="CAG9328925.1"/>
    <property type="molecule type" value="Genomic_DNA"/>
</dbReference>
<gene>
    <name evidence="4" type="ORF">BSTOLATCC_MIC46906</name>
</gene>
<dbReference type="InterPro" id="IPR014939">
    <property type="entry name" value="CDT1_Gemini-bd-like"/>
</dbReference>
<keyword evidence="5" id="KW-1185">Reference proteome</keyword>
<dbReference type="SUPFAM" id="SSF46785">
    <property type="entry name" value="Winged helix' DNA-binding domain"/>
    <property type="match status" value="1"/>
</dbReference>
<dbReference type="InterPro" id="IPR038090">
    <property type="entry name" value="Cdt1_C_WH_dom_sf"/>
</dbReference>
<evidence type="ECO:0000313" key="4">
    <source>
        <dbReference type="EMBL" id="CAG9328925.1"/>
    </source>
</evidence>
<comment type="caution">
    <text evidence="4">The sequence shown here is derived from an EMBL/GenBank/DDBJ whole genome shotgun (WGS) entry which is preliminary data.</text>
</comment>
<dbReference type="InterPro" id="IPR036390">
    <property type="entry name" value="WH_DNA-bd_sf"/>
</dbReference>
<evidence type="ECO:0000256" key="1">
    <source>
        <dbReference type="ARBA" id="ARBA00008356"/>
    </source>
</evidence>
<dbReference type="GO" id="GO:0030174">
    <property type="term" value="P:regulation of DNA-templated DNA replication initiation"/>
    <property type="evidence" value="ECO:0007669"/>
    <property type="project" value="InterPro"/>
</dbReference>
<dbReference type="SMART" id="SM01075">
    <property type="entry name" value="CDT1"/>
    <property type="match status" value="1"/>
</dbReference>
<dbReference type="Pfam" id="PF16679">
    <property type="entry name" value="CDT1_C"/>
    <property type="match status" value="1"/>
</dbReference>
<proteinExistence type="inferred from homology"/>